<keyword evidence="5 10" id="KW-0812">Transmembrane</keyword>
<evidence type="ECO:0000256" key="5">
    <source>
        <dbReference type="ARBA" id="ARBA00022692"/>
    </source>
</evidence>
<feature type="transmembrane region" description="Helical" evidence="10">
    <location>
        <begin position="137"/>
        <end position="158"/>
    </location>
</feature>
<evidence type="ECO:0000256" key="3">
    <source>
        <dbReference type="ARBA" id="ARBA00022448"/>
    </source>
</evidence>
<keyword evidence="6" id="KW-0653">Protein transport</keyword>
<dbReference type="Pfam" id="PF02355">
    <property type="entry name" value="SecD_SecF_C"/>
    <property type="match status" value="1"/>
</dbReference>
<proteinExistence type="inferred from homology"/>
<dbReference type="InterPro" id="IPR005665">
    <property type="entry name" value="SecF_bac"/>
</dbReference>
<gene>
    <name evidence="12" type="ORF">MNBD_ALPHA09-160</name>
</gene>
<organism evidence="12">
    <name type="scientific">hydrothermal vent metagenome</name>
    <dbReference type="NCBI Taxonomy" id="652676"/>
    <lineage>
        <taxon>unclassified sequences</taxon>
        <taxon>metagenomes</taxon>
        <taxon>ecological metagenomes</taxon>
    </lineage>
</organism>
<dbReference type="NCBIfam" id="TIGR00916">
    <property type="entry name" value="2A0604s01"/>
    <property type="match status" value="1"/>
</dbReference>
<evidence type="ECO:0000256" key="9">
    <source>
        <dbReference type="ARBA" id="ARBA00023136"/>
    </source>
</evidence>
<dbReference type="Gene3D" id="1.20.1640.10">
    <property type="entry name" value="Multidrug efflux transporter AcrB transmembrane domain"/>
    <property type="match status" value="1"/>
</dbReference>
<dbReference type="HAMAP" id="MF_01464_B">
    <property type="entry name" value="SecF_B"/>
    <property type="match status" value="1"/>
</dbReference>
<keyword evidence="9 10" id="KW-0472">Membrane</keyword>
<evidence type="ECO:0000259" key="11">
    <source>
        <dbReference type="Pfam" id="PF02355"/>
    </source>
</evidence>
<dbReference type="Pfam" id="PF07549">
    <property type="entry name" value="Sec_GG"/>
    <property type="match status" value="1"/>
</dbReference>
<dbReference type="InterPro" id="IPR048634">
    <property type="entry name" value="SecD_SecF_C"/>
</dbReference>
<evidence type="ECO:0000256" key="8">
    <source>
        <dbReference type="ARBA" id="ARBA00023010"/>
    </source>
</evidence>
<evidence type="ECO:0000256" key="6">
    <source>
        <dbReference type="ARBA" id="ARBA00022927"/>
    </source>
</evidence>
<feature type="transmembrane region" description="Helical" evidence="10">
    <location>
        <begin position="21"/>
        <end position="43"/>
    </location>
</feature>
<dbReference type="PRINTS" id="PR01755">
    <property type="entry name" value="SECFTRNLCASE"/>
</dbReference>
<dbReference type="FunFam" id="1.20.1640.10:FF:000024">
    <property type="entry name" value="Multifunctional fusion protein"/>
    <property type="match status" value="1"/>
</dbReference>
<dbReference type="SUPFAM" id="SSF82866">
    <property type="entry name" value="Multidrug efflux transporter AcrB transmembrane domain"/>
    <property type="match status" value="1"/>
</dbReference>
<feature type="transmembrane region" description="Helical" evidence="10">
    <location>
        <begin position="272"/>
        <end position="294"/>
    </location>
</feature>
<dbReference type="AlphaFoldDB" id="A0A3B0SVN5"/>
<dbReference type="GO" id="GO:0005886">
    <property type="term" value="C:plasma membrane"/>
    <property type="evidence" value="ECO:0007669"/>
    <property type="project" value="UniProtKB-SubCell"/>
</dbReference>
<dbReference type="InterPro" id="IPR022645">
    <property type="entry name" value="SecD/SecF_bac"/>
</dbReference>
<sequence length="315" mass="34547">MYKPIRFVPSETKVPFLKFHRLAFAVSIALLLLSVALVGIFGLNYGIDFRGGTLIEVKTKSGPADIGALRNKLGGLGLGDVQIQEFGSPEEVLIRVEQQAGGDANQQDVISIVKKTLGDSVEYRRVEVVGPTVSGELITSGAIAIFVAILVVLIYIWFRFEWQFGVGAVIALIHDVTLTLGVFAALQLEFNLSIVAAFLTIVGYSLNDTVVVYDRVRETLRKYKKMPLADLLNLSINKTLSRTVLTSCTTLIALFALYFFGGEVIRGFTFAMIWGVLVGTYSSVFVASPLLLYLGVKRDWSKVTSDPKHEFKATP</sequence>
<feature type="transmembrane region" description="Helical" evidence="10">
    <location>
        <begin position="192"/>
        <end position="216"/>
    </location>
</feature>
<comment type="subcellular location">
    <subcellularLocation>
        <location evidence="1">Cell membrane</location>
        <topology evidence="1">Multi-pass membrane protein</topology>
    </subcellularLocation>
</comment>
<keyword evidence="4" id="KW-1003">Cell membrane</keyword>
<dbReference type="EMBL" id="UOEM01000014">
    <property type="protein sequence ID" value="VAW10451.1"/>
    <property type="molecule type" value="Genomic_DNA"/>
</dbReference>
<keyword evidence="3" id="KW-0813">Transport</keyword>
<dbReference type="PANTHER" id="PTHR30081">
    <property type="entry name" value="PROTEIN-EXPORT MEMBRANE PROTEIN SEC"/>
    <property type="match status" value="1"/>
</dbReference>
<keyword evidence="7 10" id="KW-1133">Transmembrane helix</keyword>
<dbReference type="InterPro" id="IPR022646">
    <property type="entry name" value="SecD/SecF_CS"/>
</dbReference>
<dbReference type="NCBIfam" id="TIGR00966">
    <property type="entry name" value="transloc_SecF"/>
    <property type="match status" value="1"/>
</dbReference>
<reference evidence="12" key="1">
    <citation type="submission" date="2018-06" db="EMBL/GenBank/DDBJ databases">
        <authorList>
            <person name="Zhirakovskaya E."/>
        </authorList>
    </citation>
    <scope>NUCLEOTIDE SEQUENCE</scope>
</reference>
<evidence type="ECO:0000256" key="7">
    <source>
        <dbReference type="ARBA" id="ARBA00022989"/>
    </source>
</evidence>
<feature type="domain" description="Protein export membrane protein SecD/SecF C-terminal" evidence="11">
    <location>
        <begin position="115"/>
        <end position="295"/>
    </location>
</feature>
<evidence type="ECO:0000256" key="4">
    <source>
        <dbReference type="ARBA" id="ARBA00022475"/>
    </source>
</evidence>
<name>A0A3B0SVN5_9ZZZZ</name>
<accession>A0A3B0SVN5</accession>
<dbReference type="PANTHER" id="PTHR30081:SF8">
    <property type="entry name" value="PROTEIN TRANSLOCASE SUBUNIT SECF"/>
    <property type="match status" value="1"/>
</dbReference>
<evidence type="ECO:0000256" key="10">
    <source>
        <dbReference type="SAM" id="Phobius"/>
    </source>
</evidence>
<dbReference type="InterPro" id="IPR055344">
    <property type="entry name" value="SecD_SecF_C_bact"/>
</dbReference>
<feature type="transmembrane region" description="Helical" evidence="10">
    <location>
        <begin position="165"/>
        <end position="186"/>
    </location>
</feature>
<dbReference type="GO" id="GO:0006886">
    <property type="term" value="P:intracellular protein transport"/>
    <property type="evidence" value="ECO:0007669"/>
    <property type="project" value="InterPro"/>
</dbReference>
<evidence type="ECO:0000313" key="12">
    <source>
        <dbReference type="EMBL" id="VAW10451.1"/>
    </source>
</evidence>
<evidence type="ECO:0000256" key="2">
    <source>
        <dbReference type="ARBA" id="ARBA00015792"/>
    </source>
</evidence>
<dbReference type="GO" id="GO:0015450">
    <property type="term" value="F:protein-transporting ATPase activity"/>
    <property type="evidence" value="ECO:0007669"/>
    <property type="project" value="InterPro"/>
</dbReference>
<evidence type="ECO:0000256" key="1">
    <source>
        <dbReference type="ARBA" id="ARBA00004651"/>
    </source>
</evidence>
<dbReference type="InterPro" id="IPR022813">
    <property type="entry name" value="SecD/SecF_arch_bac"/>
</dbReference>
<keyword evidence="8" id="KW-0811">Translocation</keyword>
<protein>
    <recommendedName>
        <fullName evidence="2">Protein translocase subunit SecF</fullName>
    </recommendedName>
</protein>
<feature type="transmembrane region" description="Helical" evidence="10">
    <location>
        <begin position="243"/>
        <end position="260"/>
    </location>
</feature>